<sequence length="338" mass="37160">MWYLPPNSQPTFHPSASINLLHKKAAAASLLTQIEPSYQNPTDPHAHKRTLKNVLPKHGFEYIGGEHPFDNIDTRNRILDAMRAYTGIVHNITPRVVDGLLAGTVVEITKVVHMMSIVDGLITYLIKTRLRAVATMKRDAKNSSASTKKMVELSQTAVAIDAYVKRLGENFLAGKIPVLDEQKITPDNWDDILSRAKTKADGAAKALQDKMDMVKDGSGVAGNGKKMPVGTRGVKRGATDYEEQVNTANLLCGPEHSMASLCVKATKRSIVDFHDMENQSYTTQLAVEDFEELAEEIKKLKLAAKDNEAVEKKDGAGDGGVDSESEVSEYHTDTDEDW</sequence>
<evidence type="ECO:0000313" key="3">
    <source>
        <dbReference type="Proteomes" id="UP001174691"/>
    </source>
</evidence>
<dbReference type="AlphaFoldDB" id="A0AA38VJT9"/>
<accession>A0AA38VJT9</accession>
<reference evidence="2" key="1">
    <citation type="submission" date="2022-07" db="EMBL/GenBank/DDBJ databases">
        <title>Fungi with potential for degradation of polypropylene.</title>
        <authorList>
            <person name="Gostincar C."/>
        </authorList>
    </citation>
    <scope>NUCLEOTIDE SEQUENCE</scope>
    <source>
        <strain evidence="2">EXF-13287</strain>
    </source>
</reference>
<gene>
    <name evidence="2" type="ORF">NKR19_g8289</name>
</gene>
<organism evidence="2 3">
    <name type="scientific">Coniochaeta hoffmannii</name>
    <dbReference type="NCBI Taxonomy" id="91930"/>
    <lineage>
        <taxon>Eukaryota</taxon>
        <taxon>Fungi</taxon>
        <taxon>Dikarya</taxon>
        <taxon>Ascomycota</taxon>
        <taxon>Pezizomycotina</taxon>
        <taxon>Sordariomycetes</taxon>
        <taxon>Sordariomycetidae</taxon>
        <taxon>Coniochaetales</taxon>
        <taxon>Coniochaetaceae</taxon>
        <taxon>Coniochaeta</taxon>
    </lineage>
</organism>
<dbReference type="Proteomes" id="UP001174691">
    <property type="component" value="Unassembled WGS sequence"/>
</dbReference>
<comment type="caution">
    <text evidence="2">The sequence shown here is derived from an EMBL/GenBank/DDBJ whole genome shotgun (WGS) entry which is preliminary data.</text>
</comment>
<feature type="compositionally biased region" description="Basic and acidic residues" evidence="1">
    <location>
        <begin position="328"/>
        <end position="338"/>
    </location>
</feature>
<proteinExistence type="predicted"/>
<name>A0AA38VJT9_9PEZI</name>
<dbReference type="EMBL" id="JANBVN010000163">
    <property type="protein sequence ID" value="KAJ9137208.1"/>
    <property type="molecule type" value="Genomic_DNA"/>
</dbReference>
<evidence type="ECO:0000256" key="1">
    <source>
        <dbReference type="SAM" id="MobiDB-lite"/>
    </source>
</evidence>
<evidence type="ECO:0000313" key="2">
    <source>
        <dbReference type="EMBL" id="KAJ9137208.1"/>
    </source>
</evidence>
<feature type="region of interest" description="Disordered" evidence="1">
    <location>
        <begin position="305"/>
        <end position="338"/>
    </location>
</feature>
<keyword evidence="3" id="KW-1185">Reference proteome</keyword>
<protein>
    <submittedName>
        <fullName evidence="2">Uncharacterized protein</fullName>
    </submittedName>
</protein>
<feature type="compositionally biased region" description="Basic and acidic residues" evidence="1">
    <location>
        <begin position="305"/>
        <end position="316"/>
    </location>
</feature>